<dbReference type="PANTHER" id="PTHR47287:SF9">
    <property type="entry name" value="ZINC FINGER PROTEIN 4-LIKE"/>
    <property type="match status" value="1"/>
</dbReference>
<accession>A0AAP0RT56</accession>
<sequence>MEALGAEPCPSEASSISAATEEIPYKDGDEKKRMMKMKEKVGEGSQSEQPTSGSRLLLDLKLSNDDDPKLELNLLNSLKVGSSSSHGAEASDETMREKQGEPPRVFSCNFCKREFSTSQALGGHQNAHKQERALAKRRQGLDVGAFGHPQFHYYHPYSSIQGVPLYGSFNRSLGVRMESMIHKPSYPWSPSSPGYRLGGHGGWSRPSIMNPPQPSIDRLNVEGFQMTHNGRFGVPPGPSRFEGSGGLVHNFGGSSALAATNAAANRETGGDRFLWRGGRPDGDRPEGQDIDLSLKL</sequence>
<keyword evidence="4" id="KW-0862">Zinc</keyword>
<keyword evidence="5" id="KW-0539">Nucleus</keyword>
<evidence type="ECO:0000256" key="3">
    <source>
        <dbReference type="ARBA" id="ARBA00022771"/>
    </source>
</evidence>
<dbReference type="Pfam" id="PF13912">
    <property type="entry name" value="zf-C2H2_6"/>
    <property type="match status" value="1"/>
</dbReference>
<organism evidence="9 10">
    <name type="scientific">Liquidambar formosana</name>
    <name type="common">Formosan gum</name>
    <dbReference type="NCBI Taxonomy" id="63359"/>
    <lineage>
        <taxon>Eukaryota</taxon>
        <taxon>Viridiplantae</taxon>
        <taxon>Streptophyta</taxon>
        <taxon>Embryophyta</taxon>
        <taxon>Tracheophyta</taxon>
        <taxon>Spermatophyta</taxon>
        <taxon>Magnoliopsida</taxon>
        <taxon>eudicotyledons</taxon>
        <taxon>Gunneridae</taxon>
        <taxon>Pentapetalae</taxon>
        <taxon>Saxifragales</taxon>
        <taxon>Altingiaceae</taxon>
        <taxon>Liquidambar</taxon>
    </lineage>
</organism>
<comment type="caution">
    <text evidence="9">The sequence shown here is derived from an EMBL/GenBank/DDBJ whole genome shotgun (WGS) entry which is preliminary data.</text>
</comment>
<feature type="domain" description="C2H2-type" evidence="8">
    <location>
        <begin position="106"/>
        <end position="133"/>
    </location>
</feature>
<feature type="compositionally biased region" description="Basic and acidic residues" evidence="7">
    <location>
        <begin position="23"/>
        <end position="42"/>
    </location>
</feature>
<evidence type="ECO:0000256" key="6">
    <source>
        <dbReference type="PROSITE-ProRule" id="PRU00042"/>
    </source>
</evidence>
<dbReference type="GO" id="GO:0009788">
    <property type="term" value="P:negative regulation of abscisic acid-activated signaling pathway"/>
    <property type="evidence" value="ECO:0007669"/>
    <property type="project" value="InterPro"/>
</dbReference>
<evidence type="ECO:0000256" key="5">
    <source>
        <dbReference type="ARBA" id="ARBA00023242"/>
    </source>
</evidence>
<evidence type="ECO:0000259" key="8">
    <source>
        <dbReference type="PROSITE" id="PS50157"/>
    </source>
</evidence>
<proteinExistence type="predicted"/>
<feature type="compositionally biased region" description="Polar residues" evidence="7">
    <location>
        <begin position="45"/>
        <end position="54"/>
    </location>
</feature>
<dbReference type="EMBL" id="JBBPBK010000006">
    <property type="protein sequence ID" value="KAK9283649.1"/>
    <property type="molecule type" value="Genomic_DNA"/>
</dbReference>
<feature type="compositionally biased region" description="Low complexity" evidence="7">
    <location>
        <begin position="11"/>
        <end position="22"/>
    </location>
</feature>
<comment type="subcellular location">
    <subcellularLocation>
        <location evidence="1">Nucleus</location>
    </subcellularLocation>
</comment>
<evidence type="ECO:0000256" key="7">
    <source>
        <dbReference type="SAM" id="MobiDB-lite"/>
    </source>
</evidence>
<feature type="region of interest" description="Disordered" evidence="7">
    <location>
        <begin position="1"/>
        <end position="60"/>
    </location>
</feature>
<dbReference type="InterPro" id="IPR013087">
    <property type="entry name" value="Znf_C2H2_type"/>
</dbReference>
<name>A0AAP0RT56_LIQFO</name>
<evidence type="ECO:0000313" key="9">
    <source>
        <dbReference type="EMBL" id="KAK9283649.1"/>
    </source>
</evidence>
<keyword evidence="10" id="KW-1185">Reference proteome</keyword>
<feature type="region of interest" description="Disordered" evidence="7">
    <location>
        <begin position="81"/>
        <end position="103"/>
    </location>
</feature>
<gene>
    <name evidence="9" type="ORF">L1049_011899</name>
</gene>
<dbReference type="GO" id="GO:0005634">
    <property type="term" value="C:nucleus"/>
    <property type="evidence" value="ECO:0007669"/>
    <property type="project" value="UniProtKB-SubCell"/>
</dbReference>
<keyword evidence="2" id="KW-0479">Metal-binding</keyword>
<dbReference type="Gene3D" id="3.30.160.60">
    <property type="entry name" value="Classic Zinc Finger"/>
    <property type="match status" value="1"/>
</dbReference>
<dbReference type="Proteomes" id="UP001415857">
    <property type="component" value="Unassembled WGS sequence"/>
</dbReference>
<dbReference type="SUPFAM" id="SSF57667">
    <property type="entry name" value="beta-beta-alpha zinc fingers"/>
    <property type="match status" value="1"/>
</dbReference>
<protein>
    <recommendedName>
        <fullName evidence="8">C2H2-type domain-containing protein</fullName>
    </recommendedName>
</protein>
<dbReference type="InterPro" id="IPR036236">
    <property type="entry name" value="Znf_C2H2_sf"/>
</dbReference>
<dbReference type="AlphaFoldDB" id="A0AAP0RT56"/>
<dbReference type="PANTHER" id="PTHR47287">
    <property type="entry name" value="C2H2 AND C2HC ZINC FINGERS SUPERFAMILY PROTEIN"/>
    <property type="match status" value="1"/>
</dbReference>
<dbReference type="PROSITE" id="PS00028">
    <property type="entry name" value="ZINC_FINGER_C2H2_1"/>
    <property type="match status" value="1"/>
</dbReference>
<dbReference type="InterPro" id="IPR044246">
    <property type="entry name" value="ZFP3-like"/>
</dbReference>
<dbReference type="PROSITE" id="PS50157">
    <property type="entry name" value="ZINC_FINGER_C2H2_2"/>
    <property type="match status" value="1"/>
</dbReference>
<keyword evidence="3 6" id="KW-0863">Zinc-finger</keyword>
<reference evidence="9 10" key="1">
    <citation type="journal article" date="2024" name="Plant J.">
        <title>Genome sequences and population genomics reveal climatic adaptation and genomic divergence between two closely related sweetgum species.</title>
        <authorList>
            <person name="Xu W.Q."/>
            <person name="Ren C.Q."/>
            <person name="Zhang X.Y."/>
            <person name="Comes H.P."/>
            <person name="Liu X.H."/>
            <person name="Li Y.G."/>
            <person name="Kettle C.J."/>
            <person name="Jalonen R."/>
            <person name="Gaisberger H."/>
            <person name="Ma Y.Z."/>
            <person name="Qiu Y.X."/>
        </authorList>
    </citation>
    <scope>NUCLEOTIDE SEQUENCE [LARGE SCALE GENOMIC DNA]</scope>
    <source>
        <tissue evidence="9">Leaves</tissue>
    </source>
</reference>
<evidence type="ECO:0000313" key="10">
    <source>
        <dbReference type="Proteomes" id="UP001415857"/>
    </source>
</evidence>
<feature type="region of interest" description="Disordered" evidence="7">
    <location>
        <begin position="269"/>
        <end position="296"/>
    </location>
</feature>
<evidence type="ECO:0000256" key="1">
    <source>
        <dbReference type="ARBA" id="ARBA00004123"/>
    </source>
</evidence>
<evidence type="ECO:0000256" key="4">
    <source>
        <dbReference type="ARBA" id="ARBA00022833"/>
    </source>
</evidence>
<dbReference type="GO" id="GO:0008270">
    <property type="term" value="F:zinc ion binding"/>
    <property type="evidence" value="ECO:0007669"/>
    <property type="project" value="UniProtKB-KW"/>
</dbReference>
<evidence type="ECO:0000256" key="2">
    <source>
        <dbReference type="ARBA" id="ARBA00022723"/>
    </source>
</evidence>